<organism evidence="4 5">
    <name type="scientific">Streptomyces mirabilis</name>
    <dbReference type="NCBI Taxonomy" id="68239"/>
    <lineage>
        <taxon>Bacteria</taxon>
        <taxon>Bacillati</taxon>
        <taxon>Actinomycetota</taxon>
        <taxon>Actinomycetes</taxon>
        <taxon>Kitasatosporales</taxon>
        <taxon>Streptomycetaceae</taxon>
        <taxon>Streptomyces</taxon>
    </lineage>
</organism>
<dbReference type="SUPFAM" id="SSF159468">
    <property type="entry name" value="AtpF-like"/>
    <property type="match status" value="1"/>
</dbReference>
<dbReference type="InterPro" id="IPR008218">
    <property type="entry name" value="ATPase_V1-cplx_f_g_su"/>
</dbReference>
<dbReference type="Proteomes" id="UP000181942">
    <property type="component" value="Unassembled WGS sequence"/>
</dbReference>
<proteinExistence type="inferred from homology"/>
<evidence type="ECO:0000313" key="5">
    <source>
        <dbReference type="Proteomes" id="UP000181942"/>
    </source>
</evidence>
<evidence type="ECO:0000256" key="2">
    <source>
        <dbReference type="ARBA" id="ARBA00022448"/>
    </source>
</evidence>
<gene>
    <name evidence="4" type="ORF">SAMN02787118_114228</name>
</gene>
<sequence length="73" mass="7507">MGRVAAIGERTRVAGLALAGVTVLVAEEPESVRRAWQDLPRDVALVIVTPAAADILGPALLDGARPLTAVLPV</sequence>
<keyword evidence="3" id="KW-0406">Ion transport</keyword>
<keyword evidence="2" id="KW-0813">Transport</keyword>
<name>A0A1I2N909_9ACTN</name>
<dbReference type="AlphaFoldDB" id="A0A1I2N909"/>
<dbReference type="EMBL" id="FONR01000014">
    <property type="protein sequence ID" value="SFF99359.1"/>
    <property type="molecule type" value="Genomic_DNA"/>
</dbReference>
<protein>
    <submittedName>
        <fullName evidence="4">ATP synthase F subunit</fullName>
    </submittedName>
</protein>
<evidence type="ECO:0000256" key="1">
    <source>
        <dbReference type="ARBA" id="ARBA00010148"/>
    </source>
</evidence>
<dbReference type="Pfam" id="PF01990">
    <property type="entry name" value="ATP-synt_F"/>
    <property type="match status" value="1"/>
</dbReference>
<dbReference type="GO" id="GO:0046961">
    <property type="term" value="F:proton-transporting ATPase activity, rotational mechanism"/>
    <property type="evidence" value="ECO:0007669"/>
    <property type="project" value="InterPro"/>
</dbReference>
<dbReference type="Gene3D" id="3.40.50.10580">
    <property type="entry name" value="ATPase, V1 complex, subunit F"/>
    <property type="match status" value="1"/>
</dbReference>
<evidence type="ECO:0000256" key="3">
    <source>
        <dbReference type="ARBA" id="ARBA00023065"/>
    </source>
</evidence>
<reference evidence="4 5" key="1">
    <citation type="submission" date="2016-10" db="EMBL/GenBank/DDBJ databases">
        <authorList>
            <person name="de Groot N.N."/>
        </authorList>
    </citation>
    <scope>NUCLEOTIDE SEQUENCE [LARGE SCALE GENOMIC DNA]</scope>
    <source>
        <strain evidence="4 5">OK461</strain>
    </source>
</reference>
<accession>A0A1I2N909</accession>
<evidence type="ECO:0000313" key="4">
    <source>
        <dbReference type="EMBL" id="SFF99359.1"/>
    </source>
</evidence>
<comment type="similarity">
    <text evidence="1">Belongs to the V-ATPase F subunit family.</text>
</comment>
<dbReference type="InterPro" id="IPR036906">
    <property type="entry name" value="ATPase_V1_fsu_sf"/>
</dbReference>